<protein>
    <recommendedName>
        <fullName evidence="5">LppI</fullName>
    </recommendedName>
</protein>
<dbReference type="PROSITE" id="PS51257">
    <property type="entry name" value="PROKAR_LIPOPROTEIN"/>
    <property type="match status" value="1"/>
</dbReference>
<sequence length="230" mass="24240">MRVWSVLCLIFLVAGCASHTRQGTPTSSGASSVSTLSQTPPTTPTTSSAPAPGPGASVESVTRWIEAGDPVDPEEFRTVDQDGVPSQLSDGEVAFREPGDLGPRVIGGCITAFKYKAPLSCLPGIRNAPPRPRDLPGEWIAGWVNFDGASVTLGSLHGDPGPFTAGVGLPLEYGKRLKFADYQCRSDAKGLYCVNYPHHSAVRLGDELVVFGCTKRAIPPRGIGVQYDCG</sequence>
<feature type="region of interest" description="Disordered" evidence="1">
    <location>
        <begin position="73"/>
        <end position="99"/>
    </location>
</feature>
<feature type="signal peptide" evidence="2">
    <location>
        <begin position="1"/>
        <end position="19"/>
    </location>
</feature>
<feature type="chain" id="PRO_5038988767" description="LppI" evidence="2">
    <location>
        <begin position="20"/>
        <end position="230"/>
    </location>
</feature>
<keyword evidence="2" id="KW-0732">Signal</keyword>
<proteinExistence type="predicted"/>
<comment type="caution">
    <text evidence="3">The sequence shown here is derived from an EMBL/GenBank/DDBJ whole genome shotgun (WGS) entry which is preliminary data.</text>
</comment>
<name>A0A1X0JA88_9MYCO</name>
<dbReference type="AlphaFoldDB" id="A0A1X0JA88"/>
<evidence type="ECO:0000256" key="2">
    <source>
        <dbReference type="SAM" id="SignalP"/>
    </source>
</evidence>
<evidence type="ECO:0000313" key="3">
    <source>
        <dbReference type="EMBL" id="ORB59684.1"/>
    </source>
</evidence>
<organism evidence="3 4">
    <name type="scientific">Mycobacteroides saopaulense</name>
    <dbReference type="NCBI Taxonomy" id="1578165"/>
    <lineage>
        <taxon>Bacteria</taxon>
        <taxon>Bacillati</taxon>
        <taxon>Actinomycetota</taxon>
        <taxon>Actinomycetes</taxon>
        <taxon>Mycobacteriales</taxon>
        <taxon>Mycobacteriaceae</taxon>
        <taxon>Mycobacteroides</taxon>
    </lineage>
</organism>
<evidence type="ECO:0000256" key="1">
    <source>
        <dbReference type="SAM" id="MobiDB-lite"/>
    </source>
</evidence>
<dbReference type="Proteomes" id="UP000192434">
    <property type="component" value="Unassembled WGS sequence"/>
</dbReference>
<feature type="region of interest" description="Disordered" evidence="1">
    <location>
        <begin position="20"/>
        <end position="59"/>
    </location>
</feature>
<accession>A0A1X0JA88</accession>
<dbReference type="OrthoDB" id="4539803at2"/>
<feature type="compositionally biased region" description="Low complexity" evidence="1">
    <location>
        <begin position="24"/>
        <end position="57"/>
    </location>
</feature>
<evidence type="ECO:0008006" key="5">
    <source>
        <dbReference type="Google" id="ProtNLM"/>
    </source>
</evidence>
<reference evidence="3 4" key="1">
    <citation type="submission" date="2016-12" db="EMBL/GenBank/DDBJ databases">
        <title>The new phylogeny of genus Mycobacterium.</title>
        <authorList>
            <person name="Tortoli E."/>
            <person name="Trovato A."/>
            <person name="Cirillo D.M."/>
        </authorList>
    </citation>
    <scope>NUCLEOTIDE SEQUENCE [LARGE SCALE GENOMIC DNA]</scope>
    <source>
        <strain evidence="3 4">CCUG 66554</strain>
    </source>
</reference>
<evidence type="ECO:0000313" key="4">
    <source>
        <dbReference type="Proteomes" id="UP000192434"/>
    </source>
</evidence>
<gene>
    <name evidence="3" type="ORF">BST43_06770</name>
</gene>
<dbReference type="EMBL" id="MVII01000006">
    <property type="protein sequence ID" value="ORB59684.1"/>
    <property type="molecule type" value="Genomic_DNA"/>
</dbReference>
<dbReference type="RefSeq" id="WP_083013987.1">
    <property type="nucleotide sequence ID" value="NZ_MVII01000006.1"/>
</dbReference>